<dbReference type="EMBL" id="KU551337">
    <property type="protein sequence ID" value="ANC67385.1"/>
    <property type="molecule type" value="Genomic_DNA"/>
</dbReference>
<evidence type="ECO:0000313" key="16">
    <source>
        <dbReference type="EMBL" id="ANC66569.1"/>
    </source>
</evidence>
<dbReference type="InterPro" id="IPR021300">
    <property type="entry name" value="Integr_conj_element_PFL4695"/>
</dbReference>
<dbReference type="EMBL" id="KU551312">
    <property type="protein sequence ID" value="ANC65753.1"/>
    <property type="molecule type" value="Genomic_DNA"/>
</dbReference>
<dbReference type="EMBL" id="KU551335">
    <property type="protein sequence ID" value="ANC67249.1"/>
    <property type="molecule type" value="Genomic_DNA"/>
</dbReference>
<dbReference type="EMBL" id="KU551323">
    <property type="protein sequence ID" value="ANC66433.1"/>
    <property type="molecule type" value="Genomic_DNA"/>
</dbReference>
<evidence type="ECO:0000313" key="25">
    <source>
        <dbReference type="EMBL" id="ANC67181.1"/>
    </source>
</evidence>
<sequence>MQYKSFFLSLVCLGAVVQAQAELKVIGDFGGESAVRFYEALQPDESMVQAYPNSVPSTLTEADILPVISHRMTPGQIQPVRMNLPGMLPIFLIGTDNLSKNWLHANYNYLKKIGAMGLVVSVKTTNELSELRQLAPDLTLMPTPGDDLASRLNLAHYPALLTSEGLSQ</sequence>
<evidence type="ECO:0000313" key="30">
    <source>
        <dbReference type="EMBL" id="ANC67521.1"/>
    </source>
</evidence>
<dbReference type="AlphaFoldDB" id="A0A1B0WR66"/>
<evidence type="ECO:0000313" key="21">
    <source>
        <dbReference type="EMBL" id="ANC66909.1"/>
    </source>
</evidence>
<evidence type="ECO:0000313" key="29">
    <source>
        <dbReference type="EMBL" id="ANC67453.1"/>
    </source>
</evidence>
<evidence type="ECO:0000313" key="20">
    <source>
        <dbReference type="EMBL" id="ANC66841.1"/>
    </source>
</evidence>
<evidence type="ECO:0000313" key="17">
    <source>
        <dbReference type="EMBL" id="ANC66637.1"/>
    </source>
</evidence>
<dbReference type="EMBL" id="KU551320">
    <property type="protein sequence ID" value="ANC66229.1"/>
    <property type="molecule type" value="Genomic_DNA"/>
</dbReference>
<evidence type="ECO:0000313" key="19">
    <source>
        <dbReference type="EMBL" id="ANC66773.1"/>
    </source>
</evidence>
<dbReference type="EMBL" id="KU551324">
    <property type="protein sequence ID" value="ANC66501.1"/>
    <property type="molecule type" value="Genomic_DNA"/>
</dbReference>
<dbReference type="EMBL" id="KU551330">
    <property type="protein sequence ID" value="ANC66909.1"/>
    <property type="molecule type" value="Genomic_DNA"/>
</dbReference>
<evidence type="ECO:0000313" key="10">
    <source>
        <dbReference type="EMBL" id="ANC66161.1"/>
    </source>
</evidence>
<evidence type="ECO:0000313" key="14">
    <source>
        <dbReference type="EMBL" id="ANC66433.1"/>
    </source>
</evidence>
<dbReference type="EMBL" id="KU551314">
    <property type="protein sequence ID" value="ANC65889.1"/>
    <property type="molecule type" value="Genomic_DNA"/>
</dbReference>
<dbReference type="EMBL" id="KU551322">
    <property type="protein sequence ID" value="ANC66365.1"/>
    <property type="molecule type" value="Genomic_DNA"/>
</dbReference>
<name>A0A1B0WR66_ACTPL</name>
<dbReference type="EMBL" id="KU551328">
    <property type="protein sequence ID" value="ANC66773.1"/>
    <property type="molecule type" value="Genomic_DNA"/>
</dbReference>
<evidence type="ECO:0000313" key="11">
    <source>
        <dbReference type="EMBL" id="ANC66229.1"/>
    </source>
</evidence>
<evidence type="ECO:0000313" key="22">
    <source>
        <dbReference type="EMBL" id="ANC66977.1"/>
    </source>
</evidence>
<dbReference type="EMBL" id="KU551317">
    <property type="protein sequence ID" value="ANC66093.1"/>
    <property type="molecule type" value="Genomic_DNA"/>
</dbReference>
<evidence type="ECO:0000313" key="12">
    <source>
        <dbReference type="EMBL" id="ANC66297.1"/>
    </source>
</evidence>
<evidence type="ECO:0000313" key="8">
    <source>
        <dbReference type="EMBL" id="ANC66025.1"/>
    </source>
</evidence>
<reference evidence="13" key="1">
    <citation type="journal article" date="2016" name="Front. Microbiol.">
        <title>ICEApl1, an Integrative Conjugative Element Related to ICEHin1056, Identified in the Pig Pathogen Actinobacillus pleuropneumoniae.</title>
        <authorList>
            <person name="Bosse J.T."/>
            <person name="Li Y."/>
            <person name="Fernandez Crespo R."/>
            <person name="Chaudhuri R.R."/>
            <person name="Rogers J."/>
            <person name="Holden M.T."/>
            <person name="Maskell D.J."/>
            <person name="Tucker A.W."/>
            <person name="Wren B.W."/>
            <person name="Rycroft A.N."/>
            <person name="Langford P.R."/>
            <person name="Consortium T.B."/>
        </authorList>
    </citation>
    <scope>NUCLEOTIDE SEQUENCE</scope>
    <source>
        <strain evidence="1">MIDG2427</strain>
        <strain evidence="2">MIDG2648</strain>
        <strain evidence="3">MIDG2652</strain>
        <strain evidence="4">MIDG2654</strain>
        <strain evidence="5">MIDG2657</strain>
        <strain evidence="6">MIDG2663</strain>
        <strain evidence="7">MIDG2664</strain>
        <strain evidence="8">MIDG3200</strain>
        <strain evidence="9">MIDG3201</strain>
        <strain evidence="10">MIDG3221</strain>
        <strain evidence="11">MIDG3229</strain>
        <strain evidence="12">MIDG3232</strain>
        <strain evidence="13">MIDG3339</strain>
        <strain evidence="14">MIDG3344</strain>
        <strain evidence="15">MIDG3346</strain>
        <strain evidence="16">MIDG3349</strain>
        <strain evidence="17">MIDG3357</strain>
        <strain evidence="18">MIDG3368</strain>
        <strain evidence="19">MIDG3370</strain>
        <strain evidence="20">MIDG3371</strain>
        <strain evidence="21">MIDG3372</strain>
        <strain evidence="22">MIDG3378</strain>
        <strain evidence="23">MIDG3381</strain>
        <strain evidence="24">MIDG3386</strain>
        <strain evidence="25">MIDG3388</strain>
        <strain evidence="26">MIDG3389</strain>
        <strain evidence="27">MIDG3395</strain>
        <strain evidence="28">MIDG3401</strain>
        <strain evidence="29">MIDG3409</strain>
        <strain evidence="30">MIDG3458</strain>
        <strain evidence="31">MIDG3469</strain>
    </source>
</reference>
<evidence type="ECO:0000313" key="13">
    <source>
        <dbReference type="EMBL" id="ANC66365.1"/>
    </source>
</evidence>
<evidence type="ECO:0000313" key="1">
    <source>
        <dbReference type="EMBL" id="ANC65556.1"/>
    </source>
</evidence>
<evidence type="ECO:0000313" key="2">
    <source>
        <dbReference type="EMBL" id="ANC65624.1"/>
    </source>
</evidence>
<evidence type="ECO:0000313" key="4">
    <source>
        <dbReference type="EMBL" id="ANC65753.1"/>
    </source>
</evidence>
<dbReference type="EMBL" id="KU551327">
    <property type="protein sequence ID" value="ANC66705.1"/>
    <property type="molecule type" value="Genomic_DNA"/>
</dbReference>
<evidence type="ECO:0000313" key="28">
    <source>
        <dbReference type="EMBL" id="ANC67385.1"/>
    </source>
</evidence>
<dbReference type="Pfam" id="PF11072">
    <property type="entry name" value="DUF2859"/>
    <property type="match status" value="1"/>
</dbReference>
<evidence type="ECO:0000313" key="23">
    <source>
        <dbReference type="EMBL" id="ANC67045.1"/>
    </source>
</evidence>
<evidence type="ECO:0000313" key="15">
    <source>
        <dbReference type="EMBL" id="ANC66501.1"/>
    </source>
</evidence>
<dbReference type="EMBL" id="KU551309">
    <property type="protein sequence ID" value="ANC65556.1"/>
    <property type="molecule type" value="Genomic_DNA"/>
</dbReference>
<evidence type="ECO:0000313" key="6">
    <source>
        <dbReference type="EMBL" id="ANC65889.1"/>
    </source>
</evidence>
<dbReference type="EMBL" id="KU551316">
    <property type="protein sequence ID" value="ANC66025.1"/>
    <property type="molecule type" value="Genomic_DNA"/>
</dbReference>
<evidence type="ECO:0000313" key="31">
    <source>
        <dbReference type="EMBL" id="ANC67588.1"/>
    </source>
</evidence>
<evidence type="ECO:0000313" key="7">
    <source>
        <dbReference type="EMBL" id="ANC65957.1"/>
    </source>
</evidence>
<dbReference type="EMBL" id="KU551331">
    <property type="protein sequence ID" value="ANC66977.1"/>
    <property type="molecule type" value="Genomic_DNA"/>
</dbReference>
<proteinExistence type="predicted"/>
<evidence type="ECO:0000313" key="26">
    <source>
        <dbReference type="EMBL" id="ANC67249.1"/>
    </source>
</evidence>
<evidence type="ECO:0000313" key="5">
    <source>
        <dbReference type="EMBL" id="ANC65821.1"/>
    </source>
</evidence>
<dbReference type="EMBL" id="KU551338">
    <property type="protein sequence ID" value="ANC67453.1"/>
    <property type="molecule type" value="Genomic_DNA"/>
</dbReference>
<dbReference type="EMBL" id="KU551340">
    <property type="protein sequence ID" value="ANC67588.1"/>
    <property type="molecule type" value="Genomic_DNA"/>
</dbReference>
<dbReference type="EMBL" id="KU551333">
    <property type="protein sequence ID" value="ANC67113.1"/>
    <property type="molecule type" value="Genomic_DNA"/>
</dbReference>
<gene>
    <name evidence="13" type="ORF">ICEApl1.34</name>
</gene>
<evidence type="ECO:0000313" key="24">
    <source>
        <dbReference type="EMBL" id="ANC67113.1"/>
    </source>
</evidence>
<dbReference type="EMBL" id="KU551332">
    <property type="protein sequence ID" value="ANC67045.1"/>
    <property type="molecule type" value="Genomic_DNA"/>
</dbReference>
<dbReference type="EMBL" id="KU551315">
    <property type="protein sequence ID" value="ANC65957.1"/>
    <property type="molecule type" value="Genomic_DNA"/>
</dbReference>
<dbReference type="EMBL" id="KU551326">
    <property type="protein sequence ID" value="ANC66637.1"/>
    <property type="molecule type" value="Genomic_DNA"/>
</dbReference>
<evidence type="ECO:0000313" key="18">
    <source>
        <dbReference type="EMBL" id="ANC66705.1"/>
    </source>
</evidence>
<evidence type="ECO:0000313" key="3">
    <source>
        <dbReference type="EMBL" id="ANC65685.1"/>
    </source>
</evidence>
<dbReference type="EMBL" id="KU551339">
    <property type="protein sequence ID" value="ANC67521.1"/>
    <property type="molecule type" value="Genomic_DNA"/>
</dbReference>
<accession>A0A1B0WR66</accession>
<organism evidence="13">
    <name type="scientific">Actinobacillus pleuropneumoniae</name>
    <name type="common">Haemophilus pleuropneumoniae</name>
    <dbReference type="NCBI Taxonomy" id="715"/>
    <lineage>
        <taxon>Bacteria</taxon>
        <taxon>Pseudomonadati</taxon>
        <taxon>Pseudomonadota</taxon>
        <taxon>Gammaproteobacteria</taxon>
        <taxon>Pasteurellales</taxon>
        <taxon>Pasteurellaceae</taxon>
        <taxon>Actinobacillus</taxon>
    </lineage>
</organism>
<dbReference type="EMBL" id="KU551318">
    <property type="protein sequence ID" value="ANC66161.1"/>
    <property type="molecule type" value="Genomic_DNA"/>
</dbReference>
<dbReference type="EMBL" id="KU551336">
    <property type="protein sequence ID" value="ANC67317.1"/>
    <property type="molecule type" value="Genomic_DNA"/>
</dbReference>
<dbReference type="EMBL" id="KU551321">
    <property type="protein sequence ID" value="ANC66297.1"/>
    <property type="molecule type" value="Genomic_DNA"/>
</dbReference>
<dbReference type="EMBL" id="KU551311">
    <property type="protein sequence ID" value="ANC65685.1"/>
    <property type="molecule type" value="Genomic_DNA"/>
</dbReference>
<dbReference type="EMBL" id="KU551329">
    <property type="protein sequence ID" value="ANC66841.1"/>
    <property type="molecule type" value="Genomic_DNA"/>
</dbReference>
<protein>
    <recommendedName>
        <fullName evidence="32">Integrating conjugative element protein, PFL_4695 family</fullName>
    </recommendedName>
</protein>
<evidence type="ECO:0000313" key="9">
    <source>
        <dbReference type="EMBL" id="ANC66093.1"/>
    </source>
</evidence>
<evidence type="ECO:0000313" key="27">
    <source>
        <dbReference type="EMBL" id="ANC67317.1"/>
    </source>
</evidence>
<dbReference type="EMBL" id="KU551334">
    <property type="protein sequence ID" value="ANC67181.1"/>
    <property type="molecule type" value="Genomic_DNA"/>
</dbReference>
<evidence type="ECO:0008006" key="32">
    <source>
        <dbReference type="Google" id="ProtNLM"/>
    </source>
</evidence>
<dbReference type="NCBIfam" id="TIGR03765">
    <property type="entry name" value="ICE_PFL_4695"/>
    <property type="match status" value="1"/>
</dbReference>
<dbReference type="EMBL" id="KU551325">
    <property type="protein sequence ID" value="ANC66569.1"/>
    <property type="molecule type" value="Genomic_DNA"/>
</dbReference>
<dbReference type="EMBL" id="KU551310">
    <property type="protein sequence ID" value="ANC65624.1"/>
    <property type="molecule type" value="Genomic_DNA"/>
</dbReference>
<dbReference type="EMBL" id="KU551313">
    <property type="protein sequence ID" value="ANC65821.1"/>
    <property type="molecule type" value="Genomic_DNA"/>
</dbReference>